<evidence type="ECO:0000313" key="8">
    <source>
        <dbReference type="EMBL" id="MXO64032.1"/>
    </source>
</evidence>
<dbReference type="FunFam" id="3.20.20.70:FF:000118">
    <property type="entry name" value="Alpha-galactosidase"/>
    <property type="match status" value="1"/>
</dbReference>
<name>A0A844YJI8_9SPHN</name>
<evidence type="ECO:0000256" key="6">
    <source>
        <dbReference type="PIRSR" id="PIRSR005536-1"/>
    </source>
</evidence>
<evidence type="ECO:0000313" key="9">
    <source>
        <dbReference type="Proteomes" id="UP000445582"/>
    </source>
</evidence>
<dbReference type="Pfam" id="PF16875">
    <property type="entry name" value="Glyco_hydro_36N"/>
    <property type="match status" value="1"/>
</dbReference>
<keyword evidence="3 5" id="KW-0378">Hydrolase</keyword>
<dbReference type="PANTHER" id="PTHR43053:SF3">
    <property type="entry name" value="ALPHA-GALACTOSIDASE C-RELATED"/>
    <property type="match status" value="1"/>
</dbReference>
<dbReference type="Pfam" id="PF02065">
    <property type="entry name" value="Melibiase"/>
    <property type="match status" value="1"/>
</dbReference>
<accession>A0A844YJI8</accession>
<evidence type="ECO:0000256" key="3">
    <source>
        <dbReference type="ARBA" id="ARBA00022801"/>
    </source>
</evidence>
<evidence type="ECO:0000256" key="5">
    <source>
        <dbReference type="PIRNR" id="PIRNR005536"/>
    </source>
</evidence>
<dbReference type="OrthoDB" id="9758822at2"/>
<evidence type="ECO:0000256" key="4">
    <source>
        <dbReference type="ARBA" id="ARBA00023295"/>
    </source>
</evidence>
<keyword evidence="4 5" id="KW-0326">Glycosidase</keyword>
<gene>
    <name evidence="8" type="ORF">GRI48_13585</name>
</gene>
<evidence type="ECO:0000259" key="7">
    <source>
        <dbReference type="Pfam" id="PF16875"/>
    </source>
</evidence>
<comment type="catalytic activity">
    <reaction evidence="1 5">
        <text>Hydrolysis of terminal, non-reducing alpha-D-galactose residues in alpha-D-galactosides, including galactose oligosaccharides, galactomannans and galactolipids.</text>
        <dbReference type="EC" id="3.2.1.22"/>
    </reaction>
</comment>
<feature type="domain" description="Glycosyl hydrolase family 36 N-terminal" evidence="7">
    <location>
        <begin position="25"/>
        <end position="236"/>
    </location>
</feature>
<dbReference type="PRINTS" id="PR00743">
    <property type="entry name" value="GLHYDRLASE36"/>
</dbReference>
<dbReference type="AlphaFoldDB" id="A0A844YJI8"/>
<dbReference type="InterPro" id="IPR038417">
    <property type="entry name" value="Alpga-gal_N_sf"/>
</dbReference>
<dbReference type="InterPro" id="IPR017853">
    <property type="entry name" value="GH"/>
</dbReference>
<comment type="similarity">
    <text evidence="5">Belongs to the glycosyl hydrolase.</text>
</comment>
<dbReference type="InterPro" id="IPR013785">
    <property type="entry name" value="Aldolase_TIM"/>
</dbReference>
<evidence type="ECO:0000256" key="2">
    <source>
        <dbReference type="ARBA" id="ARBA00012755"/>
    </source>
</evidence>
<keyword evidence="9" id="KW-1185">Reference proteome</keyword>
<sequence>MKAAPLIQLHGEEWSLVLERRDGRQPVWRHFGPRVDPGDLPRLEDLRAPAHFSLQGDFAMPLFPVAAEGWFGPPALEAVGEDGRAITLDFDETAVAHDGNALEIELLDGSAGIAVAIAFRPTGGGGLQAQTRIENRSGAPLTLIRLASLVFPLASGMREIVSFRGVYGAEFAECREAMPEHAWIRETRRGLPGHGGPCGCYVMGEATGWHSGFAVALQLAWSGDARLAIERDDEGFWTCAAEAAMQPGELVLGPGASLAAPPVLLALSTAGRNGAMAQMHGAVRERIDWPGGSANPRPVHLNSWEACYFAHDRRRIVELAQAAADIGAERFVLDDGWFKGRNDDRAALGDWNADPEKYPEGLAPLAEEIRAMGLGFGVWVEPEMVNPDSDLHRAQPDWALSLEGRASPTARNQLVLDMRRAEVRDYLFDRIDALLREIPIEYLKWDHNREHMPTGGAEQVRGIYALLDRLRLAHPGVEIESCAAGGGRIDAGIAAYVHRFWTSDNLDAVARVSIQRGFLAFMPPELMGTHVGARPAHSTGRSQPLNFRAAIACQGHFGIELDPRSLSTGDRDELRRWVGFYKRWRPVIHGGRSWLGEGGDGIVWQAQGNERELLLWVVRRDHGSDRRAQPLRLPFADGGHWSVRLLRHAGTTTMMTPRPGAAIAAMREEPAVFTGSWLAHNGLPVPSLSAESALIYHLEKAS</sequence>
<dbReference type="InterPro" id="IPR031704">
    <property type="entry name" value="Glyco_hydro_36_N"/>
</dbReference>
<dbReference type="EMBL" id="WTYN01000006">
    <property type="protein sequence ID" value="MXO64032.1"/>
    <property type="molecule type" value="Genomic_DNA"/>
</dbReference>
<dbReference type="GO" id="GO:0016052">
    <property type="term" value="P:carbohydrate catabolic process"/>
    <property type="evidence" value="ECO:0007669"/>
    <property type="project" value="InterPro"/>
</dbReference>
<organism evidence="8 9">
    <name type="scientific">Qipengyuania oceanensis</name>
    <dbReference type="NCBI Taxonomy" id="1463597"/>
    <lineage>
        <taxon>Bacteria</taxon>
        <taxon>Pseudomonadati</taxon>
        <taxon>Pseudomonadota</taxon>
        <taxon>Alphaproteobacteria</taxon>
        <taxon>Sphingomonadales</taxon>
        <taxon>Erythrobacteraceae</taxon>
        <taxon>Qipengyuania</taxon>
    </lineage>
</organism>
<dbReference type="InterPro" id="IPR050985">
    <property type="entry name" value="Alpha-glycosidase_related"/>
</dbReference>
<dbReference type="Proteomes" id="UP000445582">
    <property type="component" value="Unassembled WGS sequence"/>
</dbReference>
<feature type="active site" description="Nucleophile" evidence="6">
    <location>
        <position position="446"/>
    </location>
</feature>
<evidence type="ECO:0000256" key="1">
    <source>
        <dbReference type="ARBA" id="ARBA00001255"/>
    </source>
</evidence>
<dbReference type="GO" id="GO:0004557">
    <property type="term" value="F:alpha-galactosidase activity"/>
    <property type="evidence" value="ECO:0007669"/>
    <property type="project" value="UniProtKB-UniRule"/>
</dbReference>
<dbReference type="SUPFAM" id="SSF51445">
    <property type="entry name" value="(Trans)glycosidases"/>
    <property type="match status" value="1"/>
</dbReference>
<dbReference type="Gene3D" id="3.20.20.70">
    <property type="entry name" value="Aldolase class I"/>
    <property type="match status" value="1"/>
</dbReference>
<protein>
    <recommendedName>
        <fullName evidence="2 5">Alpha-galactosidase</fullName>
        <ecNumber evidence="2 5">3.2.1.22</ecNumber>
    </recommendedName>
</protein>
<dbReference type="Gene3D" id="2.70.98.60">
    <property type="entry name" value="alpha-galactosidase from lactobacil brevis"/>
    <property type="match status" value="1"/>
</dbReference>
<dbReference type="PIRSF" id="PIRSF005536">
    <property type="entry name" value="Agal"/>
    <property type="match status" value="1"/>
</dbReference>
<proteinExistence type="inferred from homology"/>
<feature type="active site" description="Proton donor" evidence="6">
    <location>
        <position position="504"/>
    </location>
</feature>
<comment type="caution">
    <text evidence="8">The sequence shown here is derived from an EMBL/GenBank/DDBJ whole genome shotgun (WGS) entry which is preliminary data.</text>
</comment>
<dbReference type="CDD" id="cd14791">
    <property type="entry name" value="GH36"/>
    <property type="match status" value="1"/>
</dbReference>
<dbReference type="InterPro" id="IPR002252">
    <property type="entry name" value="Glyco_hydro_36"/>
</dbReference>
<dbReference type="EC" id="3.2.1.22" evidence="2 5"/>
<dbReference type="PANTHER" id="PTHR43053">
    <property type="entry name" value="GLYCOSIDASE FAMILY 31"/>
    <property type="match status" value="1"/>
</dbReference>
<dbReference type="RefSeq" id="WP_160677428.1">
    <property type="nucleotide sequence ID" value="NZ_WTYN01000006.1"/>
</dbReference>
<reference evidence="8 9" key="1">
    <citation type="submission" date="2019-12" db="EMBL/GenBank/DDBJ databases">
        <title>Genomic-based taxomic classification of the family Erythrobacteraceae.</title>
        <authorList>
            <person name="Xu L."/>
        </authorList>
    </citation>
    <scope>NUCLEOTIDE SEQUENCE [LARGE SCALE GENOMIC DNA]</scope>
    <source>
        <strain evidence="8 9">MCCC 1A09965</strain>
    </source>
</reference>